<accession>A0A165P6H4</accession>
<protein>
    <submittedName>
        <fullName evidence="1">Uncharacterized protein</fullName>
    </submittedName>
</protein>
<keyword evidence="2" id="KW-1185">Reference proteome</keyword>
<evidence type="ECO:0000313" key="2">
    <source>
        <dbReference type="Proteomes" id="UP000077266"/>
    </source>
</evidence>
<dbReference type="InParanoid" id="A0A165P6H4"/>
<gene>
    <name evidence="1" type="ORF">EXIGLDRAFT_788260</name>
</gene>
<organism evidence="1 2">
    <name type="scientific">Exidia glandulosa HHB12029</name>
    <dbReference type="NCBI Taxonomy" id="1314781"/>
    <lineage>
        <taxon>Eukaryota</taxon>
        <taxon>Fungi</taxon>
        <taxon>Dikarya</taxon>
        <taxon>Basidiomycota</taxon>
        <taxon>Agaricomycotina</taxon>
        <taxon>Agaricomycetes</taxon>
        <taxon>Auriculariales</taxon>
        <taxon>Exidiaceae</taxon>
        <taxon>Exidia</taxon>
    </lineage>
</organism>
<dbReference type="OrthoDB" id="3145912at2759"/>
<dbReference type="Proteomes" id="UP000077266">
    <property type="component" value="Unassembled WGS sequence"/>
</dbReference>
<dbReference type="EMBL" id="KV425892">
    <property type="protein sequence ID" value="KZW01717.1"/>
    <property type="molecule type" value="Genomic_DNA"/>
</dbReference>
<evidence type="ECO:0000313" key="1">
    <source>
        <dbReference type="EMBL" id="KZW01717.1"/>
    </source>
</evidence>
<reference evidence="1 2" key="1">
    <citation type="journal article" date="2016" name="Mol. Biol. Evol.">
        <title>Comparative Genomics of Early-Diverging Mushroom-Forming Fungi Provides Insights into the Origins of Lignocellulose Decay Capabilities.</title>
        <authorList>
            <person name="Nagy L.G."/>
            <person name="Riley R."/>
            <person name="Tritt A."/>
            <person name="Adam C."/>
            <person name="Daum C."/>
            <person name="Floudas D."/>
            <person name="Sun H."/>
            <person name="Yadav J.S."/>
            <person name="Pangilinan J."/>
            <person name="Larsson K.H."/>
            <person name="Matsuura K."/>
            <person name="Barry K."/>
            <person name="Labutti K."/>
            <person name="Kuo R."/>
            <person name="Ohm R.A."/>
            <person name="Bhattacharya S.S."/>
            <person name="Shirouzu T."/>
            <person name="Yoshinaga Y."/>
            <person name="Martin F.M."/>
            <person name="Grigoriev I.V."/>
            <person name="Hibbett D.S."/>
        </authorList>
    </citation>
    <scope>NUCLEOTIDE SEQUENCE [LARGE SCALE GENOMIC DNA]</scope>
    <source>
        <strain evidence="1 2">HHB12029</strain>
    </source>
</reference>
<proteinExistence type="predicted"/>
<sequence length="1517" mass="168142">MCSTLILPCMASQTTVLNADILREIFEFVGFSDTAAGAFLVLEEFPLAKLYDAHKHAPPSFAHHVRTIAILNTDRVGNGPFIRICSEAYLLDTWWLPSGSSQSAPLPELHLISCYCIESSLAISEDWRSSILRIYLDSGCGGQLCGSWSPYFPVLTHLGMRENAANRARILQHANAFLTSASRLQVLCPRPYTPAPNLCATGIWKALRTLRDERILLSQTADMSMASDRSVQNNEPGMDHIVARTREIFCKYVSGVEDPWAVGERVHVSGVVSSTLPSKRGPPSHELPILYNHVHSLLQTLKHPQHVTVTVHDTVTAGLRTSAQRRTLLGKSGEVIKARNFGQGDPEPAYEVMIMIIRTKVGVALDVQCGKARCARSCLQRALQGPREIHFERLAALLHAARAPISKSPRTSEHSPSCRDCAFARAKRTEEFDREKSEKYEEGLGMDCEVPNGAAQHFDGFERIAERRNDRTSSYPSQTTLLPAGDLTCGRDRRVRGLSLGVPEYESVEFRWHHFTTYQTLHQIASEDLENMWKFATTAPQGIPDSELRFSHATRLETGLRATQLRSGSHVKALAISSQTRGHAVIANPVRRMQHLGKTVPSQNHLIQIRPPRSLPTQILGQRQNLREHWQQLAVQIVQKQELSVGCRSSGEMRTSRLHNEGHVSSVANSIPTGFEKDEELVGSRDSSSEWGQIVFPRARSEQIRTTTLKAAGQKWNRFYPREGRWPKPACTSCGAPRAFGFGELGDSGVADAAQFQDFVALTPDLLCIDTNVLSAGTQVSSVLVGERRPPFHTDLLNFAFPALDVSFLVSRFRFGGDMAIAVRRETPVGVHYLHFVLGLVLTGGMVVIVDSRPRSARHLQNWEYQPKRLRRHSDALHTPETIAPSLGSCSRRARAPDVLRTLQAHSSALIARLNAIRDGLVELDENGVLGVRDGPVSPVVHQALFEVVHEVTKGGWPVMGWLPGPSETCNSGQHWLYPPRHAVYLFCHKIDTPLILLRVSKTAGMNATSKALFKYVCWAARRKALRAHNIFQKHVSGVEDPWAVGERLYAKEYTLANWWTTRAHKPKAPRTLQHPLLSRRDVHLRKFFYAQYPKISQLPDATPSEADQMSNKSCASALATGVGFGNGRGPQDRSFGLSIQISIVRHGFDCPLQPDHAYRYSARASAQAAWEERLQAAEEETEMLCGEVALPITDSGMSMDVDDTSPAMHARALNLLPRQQVSVVARRPPLGVTNFPKRKFCNTEDHAEPEAPISVHAWPSRYALHDTLIMLGVHPFKVPAADFLMCDIHHAAGTRVLPNESPRQTSTTLGQRVICDMTRELVRPSRIKWNGRSGYRVAISALQNQGGRRTVLSSTEAGRPVAPHPSAPARAVKSYGQAGTSPGLWEPSVPIGQPAVASVPIGRPAAVSPAVQIGMFGASPLAQRAFRSPPRYSLRSLLYWPVPTCIRNQTYFRTALSIHRTIPGTSDRSLLYSQTAEVLYTDRSLLYPQTAETDLTRVLAGLTSVRCNTWIVFKII</sequence>
<name>A0A165P6H4_EXIGL</name>